<name>A0A2T0A917_RHOTO</name>
<dbReference type="Pfam" id="PF01636">
    <property type="entry name" value="APH"/>
    <property type="match status" value="1"/>
</dbReference>
<dbReference type="GO" id="GO:0016301">
    <property type="term" value="F:kinase activity"/>
    <property type="evidence" value="ECO:0007669"/>
    <property type="project" value="UniProtKB-KW"/>
</dbReference>
<protein>
    <submittedName>
        <fullName evidence="3">Protein kinase-like domain-containing protein</fullName>
    </submittedName>
</protein>
<dbReference type="PANTHER" id="PTHR21310">
    <property type="entry name" value="AMINOGLYCOSIDE PHOSPHOTRANSFERASE-RELATED-RELATED"/>
    <property type="match status" value="1"/>
</dbReference>
<proteinExistence type="predicted"/>
<dbReference type="EMBL" id="LCTV02000006">
    <property type="protein sequence ID" value="PRQ74416.1"/>
    <property type="molecule type" value="Genomic_DNA"/>
</dbReference>
<dbReference type="Gene3D" id="3.90.1200.10">
    <property type="match status" value="1"/>
</dbReference>
<dbReference type="OrthoDB" id="5598852at2759"/>
<keyword evidence="3" id="KW-0808">Transferase</keyword>
<organism evidence="3 4">
    <name type="scientific">Rhodotorula toruloides</name>
    <name type="common">Yeast</name>
    <name type="synonym">Rhodosporidium toruloides</name>
    <dbReference type="NCBI Taxonomy" id="5286"/>
    <lineage>
        <taxon>Eukaryota</taxon>
        <taxon>Fungi</taxon>
        <taxon>Dikarya</taxon>
        <taxon>Basidiomycota</taxon>
        <taxon>Pucciniomycotina</taxon>
        <taxon>Microbotryomycetes</taxon>
        <taxon>Sporidiobolales</taxon>
        <taxon>Sporidiobolaceae</taxon>
        <taxon>Rhodotorula</taxon>
    </lineage>
</organism>
<reference evidence="3 4" key="1">
    <citation type="journal article" date="2018" name="Elife">
        <title>Functional genomics of lipid metabolism in the oleaginous yeast Rhodosporidium toruloides.</title>
        <authorList>
            <person name="Coradetti S.T."/>
            <person name="Pinel D."/>
            <person name="Geiselman G."/>
            <person name="Ito M."/>
            <person name="Mondo S."/>
            <person name="Reilly M.C."/>
            <person name="Cheng Y.F."/>
            <person name="Bauer S."/>
            <person name="Grigoriev I."/>
            <person name="Gladden J.M."/>
            <person name="Simmons B.A."/>
            <person name="Brem R."/>
            <person name="Arkin A.P."/>
            <person name="Skerker J.M."/>
        </authorList>
    </citation>
    <scope>NUCLEOTIDE SEQUENCE [LARGE SCALE GENOMIC DNA]</scope>
    <source>
        <strain evidence="3 4">NBRC 0880</strain>
    </source>
</reference>
<dbReference type="InterPro" id="IPR002575">
    <property type="entry name" value="Aminoglycoside_PTrfase"/>
</dbReference>
<dbReference type="AlphaFoldDB" id="A0A2T0A917"/>
<feature type="compositionally biased region" description="Basic and acidic residues" evidence="1">
    <location>
        <begin position="27"/>
        <end position="38"/>
    </location>
</feature>
<dbReference type="Proteomes" id="UP000239560">
    <property type="component" value="Unassembled WGS sequence"/>
</dbReference>
<dbReference type="InterPro" id="IPR051678">
    <property type="entry name" value="AGP_Transferase"/>
</dbReference>
<gene>
    <name evidence="3" type="ORF">AAT19DRAFT_14769</name>
</gene>
<accession>A0A2T0A917</accession>
<evidence type="ECO:0000259" key="2">
    <source>
        <dbReference type="Pfam" id="PF01636"/>
    </source>
</evidence>
<dbReference type="SUPFAM" id="SSF56112">
    <property type="entry name" value="Protein kinase-like (PK-like)"/>
    <property type="match status" value="1"/>
</dbReference>
<sequence>MRRRTDTEYVRVFVACKDVADLRLHSEASPEVDSRSEGVEVVPDSHSGKENPPRTSTESALLPLRPSTFQYHRHNEPQGLFLIDFDRGETVLEESDWIFIAATCDAKVWLEKYKNGTSRAIKQGLGVLPEEAEVTHWVWTNTSVPVPQVMHADAKRSTPRLEFEYIDGKQLDEVWPTLAASERQTIADELVRAIQAMQDAPPPANGLIGSYQRVRTAPFRPDTWPQWPPYEPTTSTIEFFDWARSCALAIGMTSQTWDSKIAPHIRLDTKIVLTHGDLFPRNILIRNGHLAAIVDWELAGWWPEELEGVISGLQFFQSMDIPPTEQANVEASRFVADCVCRARGFSEHAKRAFWADLLFNPSHYGLQ</sequence>
<comment type="caution">
    <text evidence="3">The sequence shown here is derived from an EMBL/GenBank/DDBJ whole genome shotgun (WGS) entry which is preliminary data.</text>
</comment>
<dbReference type="PANTHER" id="PTHR21310:SF15">
    <property type="entry name" value="AMINOGLYCOSIDE PHOSPHOTRANSFERASE DOMAIN-CONTAINING PROTEIN"/>
    <property type="match status" value="1"/>
</dbReference>
<keyword evidence="3" id="KW-0418">Kinase</keyword>
<evidence type="ECO:0000256" key="1">
    <source>
        <dbReference type="SAM" id="MobiDB-lite"/>
    </source>
</evidence>
<dbReference type="InterPro" id="IPR011009">
    <property type="entry name" value="Kinase-like_dom_sf"/>
</dbReference>
<feature type="domain" description="Aminoglycoside phosphotransferase" evidence="2">
    <location>
        <begin position="128"/>
        <end position="301"/>
    </location>
</feature>
<feature type="region of interest" description="Disordered" evidence="1">
    <location>
        <begin position="27"/>
        <end position="59"/>
    </location>
</feature>
<evidence type="ECO:0000313" key="3">
    <source>
        <dbReference type="EMBL" id="PRQ74416.1"/>
    </source>
</evidence>
<evidence type="ECO:0000313" key="4">
    <source>
        <dbReference type="Proteomes" id="UP000239560"/>
    </source>
</evidence>